<organism evidence="3 4">
    <name type="scientific">Lactobacillus amylovorus</name>
    <dbReference type="NCBI Taxonomy" id="1604"/>
    <lineage>
        <taxon>Bacteria</taxon>
        <taxon>Bacillati</taxon>
        <taxon>Bacillota</taxon>
        <taxon>Bacilli</taxon>
        <taxon>Lactobacillales</taxon>
        <taxon>Lactobacillaceae</taxon>
        <taxon>Lactobacillus</taxon>
    </lineage>
</organism>
<dbReference type="InterPro" id="IPR011067">
    <property type="entry name" value="Plasmid_toxin/cell-grow_inhib"/>
</dbReference>
<reference evidence="3" key="1">
    <citation type="journal article" date="2022" name="Microorganisms">
        <title>Antibiotic Susceptibility, Resistance Gene Determinants and Corresponding Genomic Regions in Lactobacillus amylovorus Isolates Derived from Wild Boars and Domestic Pigs.</title>
        <authorList>
            <person name="Moravkova M."/>
            <person name="Kostovova I."/>
            <person name="Kavanova K."/>
            <person name="Pechar R."/>
            <person name="Stanek S."/>
            <person name="Brychta A."/>
            <person name="Zeman M."/>
            <person name="Kubasova T."/>
        </authorList>
    </citation>
    <scope>NUCLEOTIDE SEQUENCE</scope>
    <source>
        <strain evidence="3">M490A</strain>
    </source>
</reference>
<dbReference type="RefSeq" id="WP_271863094.1">
    <property type="nucleotide sequence ID" value="NZ_JAOTGQ010000001.1"/>
</dbReference>
<evidence type="ECO:0000256" key="2">
    <source>
        <dbReference type="ARBA" id="ARBA00022649"/>
    </source>
</evidence>
<name>A0A9X3W7R5_LACAM</name>
<dbReference type="Gene3D" id="2.30.30.110">
    <property type="match status" value="1"/>
</dbReference>
<evidence type="ECO:0000313" key="4">
    <source>
        <dbReference type="Proteomes" id="UP001141981"/>
    </source>
</evidence>
<comment type="caution">
    <text evidence="3">The sequence shown here is derived from an EMBL/GenBank/DDBJ whole genome shotgun (WGS) entry which is preliminary data.</text>
</comment>
<comment type="similarity">
    <text evidence="1">Belongs to the PemK/MazF family.</text>
</comment>
<dbReference type="Proteomes" id="UP001141981">
    <property type="component" value="Unassembled WGS sequence"/>
</dbReference>
<dbReference type="AlphaFoldDB" id="A0A9X3W7R5"/>
<dbReference type="EMBL" id="JAOTGY010000019">
    <property type="protein sequence ID" value="MDB6258737.1"/>
    <property type="molecule type" value="Genomic_DNA"/>
</dbReference>
<sequence length="124" mass="14249">MTKINVHQGDIIMVDAEPHAGHEMGGHNPEQGNIRRRFLVVSRYQYIRKSGLVIGLAITHNHIENDPFRFYVLDYSSNTNGDALLFQMLTYDFIARHGKVIGHIKPSSEFDDLLKQVQNIFIKE</sequence>
<dbReference type="InterPro" id="IPR003477">
    <property type="entry name" value="PemK-like"/>
</dbReference>
<protein>
    <submittedName>
        <fullName evidence="3">Type II toxin-antitoxin system PemK/MazF family toxin</fullName>
    </submittedName>
</protein>
<dbReference type="SUPFAM" id="SSF50118">
    <property type="entry name" value="Cell growth inhibitor/plasmid maintenance toxic component"/>
    <property type="match status" value="1"/>
</dbReference>
<dbReference type="Pfam" id="PF02452">
    <property type="entry name" value="PemK_toxin"/>
    <property type="match status" value="1"/>
</dbReference>
<reference evidence="3" key="2">
    <citation type="submission" date="2022-10" db="EMBL/GenBank/DDBJ databases">
        <authorList>
            <person name="Kostovova I."/>
            <person name="Moravkova M."/>
            <person name="Pechar R."/>
        </authorList>
    </citation>
    <scope>NUCLEOTIDE SEQUENCE</scope>
    <source>
        <strain evidence="3">M490A</strain>
    </source>
</reference>
<evidence type="ECO:0000313" key="3">
    <source>
        <dbReference type="EMBL" id="MDB6258737.1"/>
    </source>
</evidence>
<proteinExistence type="inferred from homology"/>
<accession>A0A9X3W7R5</accession>
<keyword evidence="2" id="KW-1277">Toxin-antitoxin system</keyword>
<evidence type="ECO:0000256" key="1">
    <source>
        <dbReference type="ARBA" id="ARBA00007521"/>
    </source>
</evidence>
<dbReference type="GO" id="GO:0003677">
    <property type="term" value="F:DNA binding"/>
    <property type="evidence" value="ECO:0007669"/>
    <property type="project" value="InterPro"/>
</dbReference>
<gene>
    <name evidence="3" type="ORF">ODU72_08735</name>
</gene>